<dbReference type="AlphaFoldDB" id="A0A8S4P1E5"/>
<dbReference type="EMBL" id="CAIIXF020000006">
    <property type="protein sequence ID" value="CAH1786827.1"/>
    <property type="molecule type" value="Genomic_DNA"/>
</dbReference>
<dbReference type="InterPro" id="IPR026509">
    <property type="entry name" value="TMEM183"/>
</dbReference>
<reference evidence="1" key="1">
    <citation type="submission" date="2022-03" db="EMBL/GenBank/DDBJ databases">
        <authorList>
            <person name="Martin C."/>
        </authorList>
    </citation>
    <scope>NUCLEOTIDE SEQUENCE</scope>
</reference>
<gene>
    <name evidence="1" type="ORF">OFUS_LOCUS12645</name>
</gene>
<dbReference type="PANTHER" id="PTHR20988">
    <property type="entry name" value="TRANSMEMBRANE PROTEIN 183A-RELATED"/>
    <property type="match status" value="1"/>
</dbReference>
<dbReference type="Proteomes" id="UP000749559">
    <property type="component" value="Unassembled WGS sequence"/>
</dbReference>
<evidence type="ECO:0000313" key="1">
    <source>
        <dbReference type="EMBL" id="CAH1786827.1"/>
    </source>
</evidence>
<proteinExistence type="predicted"/>
<name>A0A8S4P1E5_OWEFU</name>
<evidence type="ECO:0008006" key="3">
    <source>
        <dbReference type="Google" id="ProtNLM"/>
    </source>
</evidence>
<dbReference type="GO" id="GO:0031647">
    <property type="term" value="P:regulation of protein stability"/>
    <property type="evidence" value="ECO:0007669"/>
    <property type="project" value="TreeGrafter"/>
</dbReference>
<keyword evidence="2" id="KW-1185">Reference proteome</keyword>
<comment type="caution">
    <text evidence="1">The sequence shown here is derived from an EMBL/GenBank/DDBJ whole genome shotgun (WGS) entry which is preliminary data.</text>
</comment>
<protein>
    <recommendedName>
        <fullName evidence="3">Transmembrane protein 183</fullName>
    </recommendedName>
</protein>
<dbReference type="OrthoDB" id="5955317at2759"/>
<accession>A0A8S4P1E5</accession>
<evidence type="ECO:0000313" key="2">
    <source>
        <dbReference type="Proteomes" id="UP000749559"/>
    </source>
</evidence>
<sequence>MPRHSRKPPQKKGASYSACVAQTDVTVYDFAHTEPSLVKTCRLKKSTINSFNKEAKKMTTEDGAAHDADLAWDEKDLDDFDIEYMPSDIQLFISSPMSPNEGPEDYTEGRVYPLDLWFILAQYIRPEDVGLFARLCTSSHYVTHTAGYWNRLYLRYYNHDKELPNDLTLACMERRHGLRSRVIRSLFYLYKPFQDRTKVSTTFEKEAYFLEGSRCILMWHQKIRNSWNFYFKFKLPSESISKCNLLQHISPVKTRRLELLDSFNDVYDNVEKDCCVLAITAKNFISIPVCMGLVLNKMLVSVSSDMRYQRVRLLFHSQRIHMAKEMSDSGVIAVLDPVIDMKVLHWWHPKFPHVVTIGSPPPIQDTPLVEDDWGLAHLQPEV</sequence>
<organism evidence="1 2">
    <name type="scientific">Owenia fusiformis</name>
    <name type="common">Polychaete worm</name>
    <dbReference type="NCBI Taxonomy" id="6347"/>
    <lineage>
        <taxon>Eukaryota</taxon>
        <taxon>Metazoa</taxon>
        <taxon>Spiralia</taxon>
        <taxon>Lophotrochozoa</taxon>
        <taxon>Annelida</taxon>
        <taxon>Polychaeta</taxon>
        <taxon>Sedentaria</taxon>
        <taxon>Canalipalpata</taxon>
        <taxon>Sabellida</taxon>
        <taxon>Oweniida</taxon>
        <taxon>Oweniidae</taxon>
        <taxon>Owenia</taxon>
    </lineage>
</organism>
<dbReference type="PANTHER" id="PTHR20988:SF2">
    <property type="entry name" value="TRANSMEMBRANE PROTEIN 183A-RELATED"/>
    <property type="match status" value="1"/>
</dbReference>
<dbReference type="GO" id="GO:0019005">
    <property type="term" value="C:SCF ubiquitin ligase complex"/>
    <property type="evidence" value="ECO:0007669"/>
    <property type="project" value="TreeGrafter"/>
</dbReference>